<dbReference type="GO" id="GO:0004553">
    <property type="term" value="F:hydrolase activity, hydrolyzing O-glycosyl compounds"/>
    <property type="evidence" value="ECO:0007669"/>
    <property type="project" value="InterPro"/>
</dbReference>
<feature type="signal peptide" evidence="7">
    <location>
        <begin position="1"/>
        <end position="21"/>
    </location>
</feature>
<dbReference type="InterPro" id="IPR006710">
    <property type="entry name" value="Glyco_hydro_43"/>
</dbReference>
<dbReference type="Gene3D" id="2.60.120.200">
    <property type="match status" value="1"/>
</dbReference>
<protein>
    <submittedName>
        <fullName evidence="9">Beta-xylosidase</fullName>
    </submittedName>
</protein>
<evidence type="ECO:0000313" key="9">
    <source>
        <dbReference type="EMBL" id="PTQ59883.1"/>
    </source>
</evidence>
<evidence type="ECO:0000256" key="3">
    <source>
        <dbReference type="ARBA" id="ARBA00023295"/>
    </source>
</evidence>
<keyword evidence="3 6" id="KW-0326">Glycosidase</keyword>
<comment type="similarity">
    <text evidence="1 6">Belongs to the glycosyl hydrolase 43 family.</text>
</comment>
<sequence>MRGTGACLVAATLIASPSIGAVQAWQSDRGDGTFANPPLNADYPDPDIIRVGDVFYFITSTFADVPGLTILTSRDLVNWRFASHVVDTLSGRPEYDLQAGGSYRRGIFAPSLRHHDGMFYVAVTPVGEPTRIYRARDVRGPWTMNRLSEAAFDPGLFFDNDGSAYIATASSSDGTETLLSLDPTLRRITARRVIHYTKGAEGSKLVRRGKYYYLFNAIPRRLGLTVSRATALAGPWETRNQIDDTSGGHQGAIVDLADGSDYGFVMIDAGAIGRTTNISPIHWRDGWPIWGTPEAPNRVPATARKPIQGMPVETPAASDDFAQTRLGLQWQWNHNPLPDRWSLTARPGFLRMNAAPGSSIWTARNTLLQKGQAPWSRATVRLDASHVARGDQCGAGVFGKYSGGIALGRDAQGHLTLSMRIIEDVASPAKTTIQRIVRESPAVTVRSTQLTLRTEMDFGDDTGAVAYSTDGTTFTPLGPRFPLAFDWQTGTFQGQQFSLFCYNPAGRGGYLDIDSVTLDGRGKR</sequence>
<feature type="site" description="Important for catalytic activity, responsible for pKa modulation of the active site Glu and correct orientation of both the proton donor and substrate" evidence="5">
    <location>
        <position position="153"/>
    </location>
</feature>
<dbReference type="PANTHER" id="PTHR42812">
    <property type="entry name" value="BETA-XYLOSIDASE"/>
    <property type="match status" value="1"/>
</dbReference>
<dbReference type="InterPro" id="IPR013320">
    <property type="entry name" value="ConA-like_dom_sf"/>
</dbReference>
<keyword evidence="7" id="KW-0732">Signal</keyword>
<name>A0A2T5GKN7_9SPHN</name>
<keyword evidence="2 6" id="KW-0378">Hydrolase</keyword>
<evidence type="ECO:0000259" key="8">
    <source>
        <dbReference type="Pfam" id="PF17851"/>
    </source>
</evidence>
<proteinExistence type="inferred from homology"/>
<dbReference type="Pfam" id="PF17851">
    <property type="entry name" value="GH43_C2"/>
    <property type="match status" value="1"/>
</dbReference>
<feature type="active site" description="Proton donor" evidence="4">
    <location>
        <position position="201"/>
    </location>
</feature>
<evidence type="ECO:0000256" key="6">
    <source>
        <dbReference type="RuleBase" id="RU361187"/>
    </source>
</evidence>
<dbReference type="CDD" id="cd09001">
    <property type="entry name" value="GH43_FsAxh1-like"/>
    <property type="match status" value="1"/>
</dbReference>
<dbReference type="EMBL" id="QAOG01000004">
    <property type="protein sequence ID" value="PTQ59883.1"/>
    <property type="molecule type" value="Genomic_DNA"/>
</dbReference>
<evidence type="ECO:0000256" key="5">
    <source>
        <dbReference type="PIRSR" id="PIRSR606710-2"/>
    </source>
</evidence>
<feature type="active site" description="Proton acceptor" evidence="4">
    <location>
        <position position="45"/>
    </location>
</feature>
<evidence type="ECO:0000256" key="1">
    <source>
        <dbReference type="ARBA" id="ARBA00009865"/>
    </source>
</evidence>
<comment type="caution">
    <text evidence="9">The sequence shown here is derived from an EMBL/GenBank/DDBJ whole genome shotgun (WGS) entry which is preliminary data.</text>
</comment>
<dbReference type="Proteomes" id="UP000244189">
    <property type="component" value="Unassembled WGS sequence"/>
</dbReference>
<accession>A0A2T5GKN7</accession>
<dbReference type="PANTHER" id="PTHR42812:SF12">
    <property type="entry name" value="BETA-XYLOSIDASE-RELATED"/>
    <property type="match status" value="1"/>
</dbReference>
<dbReference type="InterPro" id="IPR051795">
    <property type="entry name" value="Glycosyl_Hydrlase_43"/>
</dbReference>
<gene>
    <name evidence="9" type="ORF">C8J26_2737</name>
</gene>
<evidence type="ECO:0000256" key="2">
    <source>
        <dbReference type="ARBA" id="ARBA00022801"/>
    </source>
</evidence>
<dbReference type="InterPro" id="IPR041542">
    <property type="entry name" value="GH43_C2"/>
</dbReference>
<dbReference type="AlphaFoldDB" id="A0A2T5GKN7"/>
<dbReference type="SUPFAM" id="SSF75005">
    <property type="entry name" value="Arabinanase/levansucrase/invertase"/>
    <property type="match status" value="1"/>
</dbReference>
<organism evidence="9 10">
    <name type="scientific">Sphingomonas aurantiaca</name>
    <dbReference type="NCBI Taxonomy" id="185949"/>
    <lineage>
        <taxon>Bacteria</taxon>
        <taxon>Pseudomonadati</taxon>
        <taxon>Pseudomonadota</taxon>
        <taxon>Alphaproteobacteria</taxon>
        <taxon>Sphingomonadales</taxon>
        <taxon>Sphingomonadaceae</taxon>
        <taxon>Sphingomonas</taxon>
    </lineage>
</organism>
<dbReference type="SUPFAM" id="SSF49899">
    <property type="entry name" value="Concanavalin A-like lectins/glucanases"/>
    <property type="match status" value="1"/>
</dbReference>
<evidence type="ECO:0000256" key="4">
    <source>
        <dbReference type="PIRSR" id="PIRSR606710-1"/>
    </source>
</evidence>
<feature type="domain" description="Beta-xylosidase C-terminal Concanavalin A-like" evidence="8">
    <location>
        <begin position="318"/>
        <end position="516"/>
    </location>
</feature>
<dbReference type="GO" id="GO:0005975">
    <property type="term" value="P:carbohydrate metabolic process"/>
    <property type="evidence" value="ECO:0007669"/>
    <property type="project" value="InterPro"/>
</dbReference>
<feature type="chain" id="PRO_5015768432" evidence="7">
    <location>
        <begin position="22"/>
        <end position="524"/>
    </location>
</feature>
<dbReference type="RefSeq" id="WP_107958665.1">
    <property type="nucleotide sequence ID" value="NZ_QAOG01000004.1"/>
</dbReference>
<reference evidence="9 10" key="1">
    <citation type="submission" date="2018-04" db="EMBL/GenBank/DDBJ databases">
        <title>Genomic Encyclopedia of Type Strains, Phase III (KMG-III): the genomes of soil and plant-associated and newly described type strains.</title>
        <authorList>
            <person name="Whitman W."/>
        </authorList>
    </citation>
    <scope>NUCLEOTIDE SEQUENCE [LARGE SCALE GENOMIC DNA]</scope>
    <source>
        <strain evidence="9 10">MA101b</strain>
    </source>
</reference>
<dbReference type="Pfam" id="PF04616">
    <property type="entry name" value="Glyco_hydro_43"/>
    <property type="match status" value="1"/>
</dbReference>
<evidence type="ECO:0000256" key="7">
    <source>
        <dbReference type="SAM" id="SignalP"/>
    </source>
</evidence>
<dbReference type="InterPro" id="IPR023296">
    <property type="entry name" value="Glyco_hydro_beta-prop_sf"/>
</dbReference>
<evidence type="ECO:0000313" key="10">
    <source>
        <dbReference type="Proteomes" id="UP000244189"/>
    </source>
</evidence>
<keyword evidence="10" id="KW-1185">Reference proteome</keyword>
<dbReference type="Gene3D" id="2.115.10.20">
    <property type="entry name" value="Glycosyl hydrolase domain, family 43"/>
    <property type="match status" value="1"/>
</dbReference>